<dbReference type="PANTHER" id="PTHR43369">
    <property type="entry name" value="PHOSPHORIBOSYLGLYCINAMIDE FORMYLTRANSFERASE"/>
    <property type="match status" value="1"/>
</dbReference>
<dbReference type="EMBL" id="AE000657">
    <property type="protein sequence ID" value="AAC06974.1"/>
    <property type="molecule type" value="Genomic_DNA"/>
</dbReference>
<keyword evidence="7" id="KW-1185">Reference proteome</keyword>
<dbReference type="KEGG" id="aae:aq_857"/>
<dbReference type="SMR" id="O67023"/>
<organism evidence="6 7">
    <name type="scientific">Aquifex aeolicus (strain VF5)</name>
    <dbReference type="NCBI Taxonomy" id="224324"/>
    <lineage>
        <taxon>Bacteria</taxon>
        <taxon>Pseudomonadati</taxon>
        <taxon>Aquificota</taxon>
        <taxon>Aquificia</taxon>
        <taxon>Aquificales</taxon>
        <taxon>Aquificaceae</taxon>
        <taxon>Aquifex</taxon>
    </lineage>
</organism>
<dbReference type="Pfam" id="PF00551">
    <property type="entry name" value="Formyl_trans_N"/>
    <property type="match status" value="1"/>
</dbReference>
<gene>
    <name evidence="4 6" type="primary">purN</name>
    <name evidence="6" type="ordered locus">aq_857</name>
</gene>
<dbReference type="InterPro" id="IPR036477">
    <property type="entry name" value="Formyl_transf_N_sf"/>
</dbReference>
<reference evidence="8" key="2">
    <citation type="journal article" date="2013" name="J. Biochem.">
        <title>Structures and reaction mechanisms of the two related enzymes, PurN and PurU.</title>
        <authorList>
            <person name="Sampei G."/>
            <person name="Kanagawa M."/>
            <person name="Baba S."/>
            <person name="Shimasaki T."/>
            <person name="Taka H."/>
            <person name="Mitsui S."/>
            <person name="Fujiwara S."/>
            <person name="Yanagida Y."/>
            <person name="Kusano M."/>
            <person name="Suzuki S."/>
            <person name="Terao K."/>
            <person name="Kawai H."/>
            <person name="Fukai Y."/>
            <person name="Nakagawa N."/>
            <person name="Ebihara A."/>
            <person name="Kuramitsu S."/>
            <person name="Yokoyama S."/>
            <person name="Kawai G."/>
        </authorList>
    </citation>
    <scope>X-RAY CRYSTALLOGRAPHY (1.77 ANGSTROMS)</scope>
</reference>
<comment type="similarity">
    <text evidence="4">Belongs to the GART family.</text>
</comment>
<protein>
    <recommendedName>
        <fullName evidence="4">Phosphoribosylglycinamide formyltransferase</fullName>
        <ecNumber evidence="4">2.1.2.2</ecNumber>
    </recommendedName>
    <alternativeName>
        <fullName evidence="4">5'-phosphoribosylglycinamide transformylase</fullName>
    </alternativeName>
    <alternativeName>
        <fullName evidence="4">GAR transformylase</fullName>
        <shortName evidence="4">GART</shortName>
    </alternativeName>
</protein>
<dbReference type="Proteomes" id="UP000000798">
    <property type="component" value="Chromosome"/>
</dbReference>
<reference evidence="6 7" key="1">
    <citation type="journal article" date="1998" name="Nature">
        <title>The complete genome of the hyperthermophilic bacterium Aquifex aeolicus.</title>
        <authorList>
            <person name="Deckert G."/>
            <person name="Warren P.V."/>
            <person name="Gaasterland T."/>
            <person name="Young W.G."/>
            <person name="Lenox A.L."/>
            <person name="Graham D.E."/>
            <person name="Overbeek R."/>
            <person name="Snead M.A."/>
            <person name="Keller M."/>
            <person name="Aujay M."/>
            <person name="Huber R."/>
            <person name="Feldman R.A."/>
            <person name="Short J.M."/>
            <person name="Olson G.J."/>
            <person name="Swanson R.V."/>
        </authorList>
    </citation>
    <scope>NUCLEOTIDE SEQUENCE [LARGE SCALE GENOMIC DNA]</scope>
    <source>
        <strain evidence="6 7">VF5</strain>
    </source>
</reference>
<evidence type="ECO:0000256" key="1">
    <source>
        <dbReference type="ARBA" id="ARBA00005054"/>
    </source>
</evidence>
<dbReference type="InterPro" id="IPR004607">
    <property type="entry name" value="GART"/>
</dbReference>
<feature type="binding site" evidence="4">
    <location>
        <position position="107"/>
    </location>
    <ligand>
        <name>(6R)-10-formyltetrahydrofolate</name>
        <dbReference type="ChEBI" id="CHEBI:195366"/>
    </ligand>
</feature>
<keyword evidence="3 4" id="KW-0658">Purine biosynthesis</keyword>
<dbReference type="InParanoid" id="O67023"/>
<dbReference type="eggNOG" id="COG0299">
    <property type="taxonomic scope" value="Bacteria"/>
</dbReference>
<dbReference type="GO" id="GO:0005737">
    <property type="term" value="C:cytoplasm"/>
    <property type="evidence" value="ECO:0000318"/>
    <property type="project" value="GO_Central"/>
</dbReference>
<feature type="active site" description="Proton donor" evidence="4">
    <location>
        <position position="109"/>
    </location>
</feature>
<dbReference type="PANTHER" id="PTHR43369:SF2">
    <property type="entry name" value="PHOSPHORIBOSYLGLYCINAMIDE FORMYLTRANSFERASE"/>
    <property type="match status" value="1"/>
</dbReference>
<dbReference type="EvolutionaryTrace" id="O67023"/>
<evidence type="ECO:0000259" key="5">
    <source>
        <dbReference type="Pfam" id="PF00551"/>
    </source>
</evidence>
<dbReference type="HAMAP" id="MF_01930">
    <property type="entry name" value="PurN"/>
    <property type="match status" value="1"/>
</dbReference>
<keyword evidence="8" id="KW-0002">3D-structure</keyword>
<dbReference type="AlphaFoldDB" id="O67023"/>
<evidence type="ECO:0000256" key="2">
    <source>
        <dbReference type="ARBA" id="ARBA00022679"/>
    </source>
</evidence>
<dbReference type="UniPathway" id="UPA00074">
    <property type="reaction ID" value="UER00126"/>
</dbReference>
<dbReference type="GO" id="GO:0006189">
    <property type="term" value="P:'de novo' IMP biosynthetic process"/>
    <property type="evidence" value="ECO:0000318"/>
    <property type="project" value="GO_Central"/>
</dbReference>
<evidence type="ECO:0000313" key="7">
    <source>
        <dbReference type="Proteomes" id="UP000000798"/>
    </source>
</evidence>
<dbReference type="PIR" id="D70374">
    <property type="entry name" value="D70374"/>
</dbReference>
<proteinExistence type="evidence at protein level"/>
<evidence type="ECO:0007829" key="8">
    <source>
        <dbReference type="PDB" id="2YWR"/>
    </source>
</evidence>
<comment type="catalytic activity">
    <reaction evidence="4">
        <text>N(1)-(5-phospho-beta-D-ribosyl)glycinamide + (6R)-10-formyltetrahydrofolate = N(2)-formyl-N(1)-(5-phospho-beta-D-ribosyl)glycinamide + (6S)-5,6,7,8-tetrahydrofolate + H(+)</text>
        <dbReference type="Rhea" id="RHEA:15053"/>
        <dbReference type="ChEBI" id="CHEBI:15378"/>
        <dbReference type="ChEBI" id="CHEBI:57453"/>
        <dbReference type="ChEBI" id="CHEBI:143788"/>
        <dbReference type="ChEBI" id="CHEBI:147286"/>
        <dbReference type="ChEBI" id="CHEBI:195366"/>
        <dbReference type="EC" id="2.1.2.2"/>
    </reaction>
</comment>
<evidence type="ECO:0000256" key="4">
    <source>
        <dbReference type="HAMAP-Rule" id="MF_01930"/>
    </source>
</evidence>
<feature type="binding site" evidence="4">
    <location>
        <begin position="90"/>
        <end position="93"/>
    </location>
    <ligand>
        <name>(6R)-10-formyltetrahydrofolate</name>
        <dbReference type="ChEBI" id="CHEBI:195366"/>
    </ligand>
</feature>
<comment type="function">
    <text evidence="4">Catalyzes the transfer of a formyl group from 10-formyltetrahydrofolate to 5-phospho-ribosyl-glycinamide (GAR), producing 5-phospho-ribosyl-N-formylglycinamide (FGAR) and tetrahydrofolate.</text>
</comment>
<feature type="site" description="Raises pKa of active site His" evidence="4">
    <location>
        <position position="145"/>
    </location>
</feature>
<comment type="pathway">
    <text evidence="1 4">Purine metabolism; IMP biosynthesis via de novo pathway; N(2)-formyl-N(1)-(5-phospho-D-ribosyl)glycinamide from N(1)-(5-phospho-D-ribosyl)glycinamide (10-formyl THF route): step 1/1.</text>
</comment>
<dbReference type="EnsemblBacteria" id="AAC06974">
    <property type="protein sequence ID" value="AAC06974"/>
    <property type="gene ID" value="aq_857"/>
</dbReference>
<feature type="binding site" evidence="4">
    <location>
        <position position="65"/>
    </location>
    <ligand>
        <name>(6R)-10-formyltetrahydrofolate</name>
        <dbReference type="ChEBI" id="CHEBI:195366"/>
    </ligand>
</feature>
<dbReference type="GO" id="GO:0004644">
    <property type="term" value="F:phosphoribosylglycinamide formyltransferase activity"/>
    <property type="evidence" value="ECO:0000318"/>
    <property type="project" value="GO_Central"/>
</dbReference>
<sequence>MLKIGVLVSGRGSNLQAIIDAIESGKVNASIELVISDNPKAYAIERCKKHNVECKVIQRKEFPSKKEFEERMALELKKKGVELVVLAGFMRILSHNFLKYFPNKVINIHPSLIPAFQGLHAQKQAVEFGVKFSGCTVHIVDESVDAGPVIVQAVVPVLPEDDENTLADRILKWEHKILPQTVQWFAQDRIIIDGRKVIVKDATYGTLPVNPALEIF</sequence>
<feature type="domain" description="Formyl transferase N-terminal" evidence="5">
    <location>
        <begin position="3"/>
        <end position="182"/>
    </location>
</feature>
<dbReference type="EC" id="2.1.2.2" evidence="4"/>
<dbReference type="InterPro" id="IPR002376">
    <property type="entry name" value="Formyl_transf_N"/>
</dbReference>
<dbReference type="OrthoDB" id="9806170at2"/>
<dbReference type="GO" id="GO:0005829">
    <property type="term" value="C:cytosol"/>
    <property type="evidence" value="ECO:0000318"/>
    <property type="project" value="GO_Central"/>
</dbReference>
<dbReference type="Gene3D" id="3.40.50.170">
    <property type="entry name" value="Formyl transferase, N-terminal domain"/>
    <property type="match status" value="1"/>
</dbReference>
<dbReference type="CDD" id="cd08645">
    <property type="entry name" value="FMT_core_GART"/>
    <property type="match status" value="1"/>
</dbReference>
<dbReference type="STRING" id="224324.aq_857"/>
<dbReference type="FunCoup" id="O67023">
    <property type="interactions" value="468"/>
</dbReference>
<dbReference type="RefSeq" id="WP_010880522.1">
    <property type="nucleotide sequence ID" value="NC_000918.1"/>
</dbReference>
<dbReference type="HOGENOM" id="CLU_038395_1_0_0"/>
<dbReference type="PDB" id="2YWR">
    <property type="method" value="X-ray"/>
    <property type="resolution" value="1.77 A"/>
    <property type="chains" value="A=1-216"/>
</dbReference>
<dbReference type="PATRIC" id="fig|224324.8.peg.671"/>
<evidence type="ECO:0000313" key="6">
    <source>
        <dbReference type="EMBL" id="AAC06974.1"/>
    </source>
</evidence>
<keyword evidence="2 4" id="KW-0808">Transferase</keyword>
<name>O67023_AQUAE</name>
<dbReference type="SUPFAM" id="SSF53328">
    <property type="entry name" value="Formyltransferase"/>
    <property type="match status" value="1"/>
</dbReference>
<dbReference type="PDBsum" id="2YWR"/>
<dbReference type="NCBIfam" id="TIGR00639">
    <property type="entry name" value="PurN"/>
    <property type="match status" value="1"/>
</dbReference>
<dbReference type="FunFam" id="3.40.50.170:FF:000007">
    <property type="entry name" value="Phosphoribosylglycinamide formyltransferase"/>
    <property type="match status" value="1"/>
</dbReference>
<feature type="binding site" evidence="4">
    <location>
        <begin position="12"/>
        <end position="14"/>
    </location>
    <ligand>
        <name>N(1)-(5-phospho-beta-D-ribosyl)glycinamide</name>
        <dbReference type="ChEBI" id="CHEBI:143788"/>
    </ligand>
</feature>
<evidence type="ECO:0000256" key="3">
    <source>
        <dbReference type="ARBA" id="ARBA00022755"/>
    </source>
</evidence>
<accession>O67023</accession>